<evidence type="ECO:0000256" key="1">
    <source>
        <dbReference type="SAM" id="MobiDB-lite"/>
    </source>
</evidence>
<dbReference type="AlphaFoldDB" id="A0AA39A0P6"/>
<dbReference type="EMBL" id="JARBHA010000006">
    <property type="protein sequence ID" value="KAJ9698277.1"/>
    <property type="molecule type" value="Genomic_DNA"/>
</dbReference>
<protein>
    <submittedName>
        <fullName evidence="2">Uncharacterized protein</fullName>
    </submittedName>
</protein>
<evidence type="ECO:0000313" key="2">
    <source>
        <dbReference type="EMBL" id="KAJ9698277.1"/>
    </source>
</evidence>
<sequence>MFLLILAAKGDWSCQRLEREFLEITEESKKIKKIKREKYLKWNPAFLQDFKRKKEGSYTTDLGCLLLLPVLPRDEKTTFNGEKADQKREKVKREKENDCRKGVVLPIPPHL</sequence>
<name>A0AA39A0P6_VITRO</name>
<dbReference type="Proteomes" id="UP001168098">
    <property type="component" value="Unassembled WGS sequence"/>
</dbReference>
<gene>
    <name evidence="2" type="ORF">PVL29_007385</name>
</gene>
<feature type="region of interest" description="Disordered" evidence="1">
    <location>
        <begin position="78"/>
        <end position="97"/>
    </location>
</feature>
<accession>A0AA39A0P6</accession>
<keyword evidence="3" id="KW-1185">Reference proteome</keyword>
<evidence type="ECO:0000313" key="3">
    <source>
        <dbReference type="Proteomes" id="UP001168098"/>
    </source>
</evidence>
<comment type="caution">
    <text evidence="2">The sequence shown here is derived from an EMBL/GenBank/DDBJ whole genome shotgun (WGS) entry which is preliminary data.</text>
</comment>
<organism evidence="2 3">
    <name type="scientific">Vitis rotundifolia</name>
    <name type="common">Muscadine grape</name>
    <dbReference type="NCBI Taxonomy" id="103349"/>
    <lineage>
        <taxon>Eukaryota</taxon>
        <taxon>Viridiplantae</taxon>
        <taxon>Streptophyta</taxon>
        <taxon>Embryophyta</taxon>
        <taxon>Tracheophyta</taxon>
        <taxon>Spermatophyta</taxon>
        <taxon>Magnoliopsida</taxon>
        <taxon>eudicotyledons</taxon>
        <taxon>Gunneridae</taxon>
        <taxon>Pentapetalae</taxon>
        <taxon>rosids</taxon>
        <taxon>Vitales</taxon>
        <taxon>Vitaceae</taxon>
        <taxon>Viteae</taxon>
        <taxon>Vitis</taxon>
    </lineage>
</organism>
<reference evidence="2 3" key="1">
    <citation type="journal article" date="2023" name="BMC Biotechnol.">
        <title>Vitis rotundifolia cv Carlos genome sequencing.</title>
        <authorList>
            <person name="Huff M."/>
            <person name="Hulse-Kemp A."/>
            <person name="Scheffler B."/>
            <person name="Youngblood R."/>
            <person name="Simpson S."/>
            <person name="Babiker E."/>
            <person name="Staton M."/>
        </authorList>
    </citation>
    <scope>NUCLEOTIDE SEQUENCE [LARGE SCALE GENOMIC DNA]</scope>
    <source>
        <tissue evidence="2">Leaf</tissue>
    </source>
</reference>
<proteinExistence type="predicted"/>